<reference evidence="1" key="2">
    <citation type="submission" date="2023-04" db="EMBL/GenBank/DDBJ databases">
        <authorList>
            <person name="Bruccoleri R.E."/>
            <person name="Oakeley E.J."/>
            <person name="Faust A.-M."/>
            <person name="Dessus-Babus S."/>
            <person name="Altorfer M."/>
            <person name="Burckhardt D."/>
            <person name="Oertli M."/>
            <person name="Naumann U."/>
            <person name="Petersen F."/>
            <person name="Wong J."/>
        </authorList>
    </citation>
    <scope>NUCLEOTIDE SEQUENCE</scope>
    <source>
        <strain evidence="1">GSM-AAB239-AS_SAM_17_03QT</strain>
        <tissue evidence="1">Leaf</tissue>
    </source>
</reference>
<organism evidence="1 2">
    <name type="scientific">Iris pallida</name>
    <name type="common">Sweet iris</name>
    <dbReference type="NCBI Taxonomy" id="29817"/>
    <lineage>
        <taxon>Eukaryota</taxon>
        <taxon>Viridiplantae</taxon>
        <taxon>Streptophyta</taxon>
        <taxon>Embryophyta</taxon>
        <taxon>Tracheophyta</taxon>
        <taxon>Spermatophyta</taxon>
        <taxon>Magnoliopsida</taxon>
        <taxon>Liliopsida</taxon>
        <taxon>Asparagales</taxon>
        <taxon>Iridaceae</taxon>
        <taxon>Iridoideae</taxon>
        <taxon>Irideae</taxon>
        <taxon>Iris</taxon>
    </lineage>
</organism>
<accession>A0AAX6I484</accession>
<reference evidence="1" key="1">
    <citation type="journal article" date="2023" name="GigaByte">
        <title>Genome assembly of the bearded iris, Iris pallida Lam.</title>
        <authorList>
            <person name="Bruccoleri R.E."/>
            <person name="Oakeley E.J."/>
            <person name="Faust A.M.E."/>
            <person name="Altorfer M."/>
            <person name="Dessus-Babus S."/>
            <person name="Burckhardt D."/>
            <person name="Oertli M."/>
            <person name="Naumann U."/>
            <person name="Petersen F."/>
            <person name="Wong J."/>
        </authorList>
    </citation>
    <scope>NUCLEOTIDE SEQUENCE</scope>
    <source>
        <strain evidence="1">GSM-AAB239-AS_SAM_17_03QT</strain>
    </source>
</reference>
<name>A0AAX6I484_IRIPA</name>
<evidence type="ECO:0000313" key="1">
    <source>
        <dbReference type="EMBL" id="KAJ6847305.1"/>
    </source>
</evidence>
<proteinExistence type="predicted"/>
<evidence type="ECO:0000313" key="2">
    <source>
        <dbReference type="Proteomes" id="UP001140949"/>
    </source>
</evidence>
<comment type="caution">
    <text evidence="1">The sequence shown here is derived from an EMBL/GenBank/DDBJ whole genome shotgun (WGS) entry which is preliminary data.</text>
</comment>
<dbReference type="Proteomes" id="UP001140949">
    <property type="component" value="Unassembled WGS sequence"/>
</dbReference>
<dbReference type="AlphaFoldDB" id="A0AAX6I484"/>
<keyword evidence="2" id="KW-1185">Reference proteome</keyword>
<gene>
    <name evidence="1" type="ORF">M6B38_281695</name>
</gene>
<protein>
    <submittedName>
        <fullName evidence="1">Uncharacterized protein</fullName>
    </submittedName>
</protein>
<sequence>MHINSRFLIQPPKIERKQEERVQEIEAIAYRTMICGERLAVAVLSNTVVRRRLPMTRLDSRRVDG</sequence>
<dbReference type="EMBL" id="JANAVB010005596">
    <property type="protein sequence ID" value="KAJ6847305.1"/>
    <property type="molecule type" value="Genomic_DNA"/>
</dbReference>